<accession>A0A401R3M9</accession>
<evidence type="ECO:0000313" key="7">
    <source>
        <dbReference type="Proteomes" id="UP000288351"/>
    </source>
</evidence>
<dbReference type="Gene3D" id="3.10.350.10">
    <property type="entry name" value="LysM domain"/>
    <property type="match status" value="1"/>
</dbReference>
<sequence>MSSPLAGRTAGPIPSAVRALLPVLLLLGAAVATADPAAAAPPPSSGTDWDQIAACESSGNWHTNTGNGYHGGLQIAPSTWRAYGGGRYAPRADLASRAEQIAIGERIAQDRGLSPWPNCGVQGAATSDRAASSRGPAPPSAEAHRTTPRRGTYTVRPGDCLSDIAHHTDAPGGTSNLYALNRARLRNGPDRIYPGQRLRLT</sequence>
<dbReference type="AlphaFoldDB" id="A0A401R3M9"/>
<comment type="caution">
    <text evidence="6">The sequence shown here is derived from an EMBL/GenBank/DDBJ whole genome shotgun (WGS) entry which is preliminary data.</text>
</comment>
<dbReference type="CDD" id="cd00118">
    <property type="entry name" value="LysM"/>
    <property type="match status" value="1"/>
</dbReference>
<dbReference type="Proteomes" id="UP000288351">
    <property type="component" value="Unassembled WGS sequence"/>
</dbReference>
<feature type="signal peptide" evidence="4">
    <location>
        <begin position="1"/>
        <end position="34"/>
    </location>
</feature>
<dbReference type="InterPro" id="IPR052196">
    <property type="entry name" value="Bact_Kbp"/>
</dbReference>
<dbReference type="SMART" id="SM00257">
    <property type="entry name" value="LysM"/>
    <property type="match status" value="1"/>
</dbReference>
<keyword evidence="2" id="KW-0378">Hydrolase</keyword>
<dbReference type="InterPro" id="IPR018392">
    <property type="entry name" value="LysM"/>
</dbReference>
<reference evidence="6 7" key="1">
    <citation type="journal article" date="2019" name="Microbiol. Resour. Announc.">
        <title>Draft Genome Sequence of the Most Traditional epsilon-Poly-l-Lysine Producer, Streptomyces albulus NBRC14147.</title>
        <authorList>
            <person name="Yamanaka K."/>
            <person name="Hamano Y."/>
        </authorList>
    </citation>
    <scope>NUCLEOTIDE SEQUENCE [LARGE SCALE GENOMIC DNA]</scope>
    <source>
        <strain evidence="6 7">NBRC 14147</strain>
    </source>
</reference>
<dbReference type="EMBL" id="BHXC01000006">
    <property type="protein sequence ID" value="GCB92179.1"/>
    <property type="molecule type" value="Genomic_DNA"/>
</dbReference>
<organism evidence="6 7">
    <name type="scientific">Streptomyces noursei</name>
    <name type="common">Streptomyces albulus</name>
    <dbReference type="NCBI Taxonomy" id="1971"/>
    <lineage>
        <taxon>Bacteria</taxon>
        <taxon>Bacillati</taxon>
        <taxon>Actinomycetota</taxon>
        <taxon>Actinomycetes</taxon>
        <taxon>Kitasatosporales</taxon>
        <taxon>Streptomycetaceae</taxon>
        <taxon>Streptomyces</taxon>
    </lineage>
</organism>
<keyword evidence="4" id="KW-0732">Signal</keyword>
<evidence type="ECO:0000256" key="2">
    <source>
        <dbReference type="ARBA" id="ARBA00022801"/>
    </source>
</evidence>
<dbReference type="SUPFAM" id="SSF53955">
    <property type="entry name" value="Lysozyme-like"/>
    <property type="match status" value="1"/>
</dbReference>
<evidence type="ECO:0000256" key="1">
    <source>
        <dbReference type="ARBA" id="ARBA00010830"/>
    </source>
</evidence>
<dbReference type="Gene3D" id="1.10.530.10">
    <property type="match status" value="1"/>
</dbReference>
<dbReference type="PANTHER" id="PTHR34700:SF4">
    <property type="entry name" value="PHAGE-LIKE ELEMENT PBSX PROTEIN XKDP"/>
    <property type="match status" value="1"/>
</dbReference>
<feature type="domain" description="LysM" evidence="5">
    <location>
        <begin position="151"/>
        <end position="200"/>
    </location>
</feature>
<dbReference type="InterPro" id="IPR036779">
    <property type="entry name" value="LysM_dom_sf"/>
</dbReference>
<comment type="similarity">
    <text evidence="1">Belongs to the transglycosylase family. Rpf subfamily.</text>
</comment>
<evidence type="ECO:0000313" key="6">
    <source>
        <dbReference type="EMBL" id="GCB92179.1"/>
    </source>
</evidence>
<dbReference type="InterPro" id="IPR023346">
    <property type="entry name" value="Lysozyme-like_dom_sf"/>
</dbReference>
<dbReference type="InterPro" id="IPR010618">
    <property type="entry name" value="RPF"/>
</dbReference>
<evidence type="ECO:0000256" key="3">
    <source>
        <dbReference type="SAM" id="MobiDB-lite"/>
    </source>
</evidence>
<dbReference type="SUPFAM" id="SSF54106">
    <property type="entry name" value="LysM domain"/>
    <property type="match status" value="1"/>
</dbReference>
<name>A0A401R3M9_STRNR</name>
<feature type="chain" id="PRO_5038860089" evidence="4">
    <location>
        <begin position="35"/>
        <end position="201"/>
    </location>
</feature>
<protein>
    <submittedName>
        <fullName evidence="6">Transglycosylase</fullName>
    </submittedName>
</protein>
<dbReference type="PANTHER" id="PTHR34700">
    <property type="entry name" value="POTASSIUM BINDING PROTEIN KBP"/>
    <property type="match status" value="1"/>
</dbReference>
<gene>
    <name evidence="6" type="ORF">SALB_04938</name>
</gene>
<dbReference type="CDD" id="cd13925">
    <property type="entry name" value="RPF"/>
    <property type="match status" value="1"/>
</dbReference>
<evidence type="ECO:0000256" key="4">
    <source>
        <dbReference type="SAM" id="SignalP"/>
    </source>
</evidence>
<proteinExistence type="inferred from homology"/>
<dbReference type="RefSeq" id="WP_016570971.1">
    <property type="nucleotide sequence ID" value="NZ_BHXC01000006.1"/>
</dbReference>
<dbReference type="GO" id="GO:0016787">
    <property type="term" value="F:hydrolase activity"/>
    <property type="evidence" value="ECO:0007669"/>
    <property type="project" value="UniProtKB-KW"/>
</dbReference>
<dbReference type="PROSITE" id="PS51782">
    <property type="entry name" value="LYSM"/>
    <property type="match status" value="1"/>
</dbReference>
<evidence type="ECO:0000259" key="5">
    <source>
        <dbReference type="PROSITE" id="PS51782"/>
    </source>
</evidence>
<feature type="region of interest" description="Disordered" evidence="3">
    <location>
        <begin position="114"/>
        <end position="155"/>
    </location>
</feature>
<dbReference type="Pfam" id="PF06737">
    <property type="entry name" value="Transglycosylas"/>
    <property type="match status" value="1"/>
</dbReference>
<dbReference type="Pfam" id="PF01476">
    <property type="entry name" value="LysM"/>
    <property type="match status" value="1"/>
</dbReference>